<feature type="compositionally biased region" description="Basic and acidic residues" evidence="1">
    <location>
        <begin position="537"/>
        <end position="546"/>
    </location>
</feature>
<evidence type="ECO:0000256" key="1">
    <source>
        <dbReference type="SAM" id="MobiDB-lite"/>
    </source>
</evidence>
<feature type="compositionally biased region" description="Polar residues" evidence="1">
    <location>
        <begin position="125"/>
        <end position="143"/>
    </location>
</feature>
<feature type="compositionally biased region" description="Pro residues" evidence="1">
    <location>
        <begin position="181"/>
        <end position="210"/>
    </location>
</feature>
<dbReference type="OrthoDB" id="3060589at2759"/>
<sequence>MSPSPSSSYPPSTSLNATARRPGSSSSSSGPREAAPNTRGSQSHQHHRSASSNANSLVNSDGHATGSVHASTHDSAPRASGGLPPPPSSYTFGIGSNGPAAAVVAEGVVGASRANHRSKISSFSMASTAVDSHSHNAPGTSQSQPPPSAYAYPLGAAHRSTKSGSSLTSTVNKPPSQIGPLPRPPSSHKPNGWPHPPQPHPPSGPPPHPRAQPEEAPTPTCCGVVQESVERAREDRYGPHAAAKPQPWVVLKMAVAITFGLMGYAAYVYIGVLVVPMLQEKRTAEGSRREGVGLLVGFSVLWTWMLWSYIKVILTPPGYAKDYVPKTPKPPCITPTSLPDPLLPPASYRRRPSQDSRYTLNFSEPAAARGIGGPSYEELSLMLAQGPAEGQRDGSGDTRQTGTGRSLDLIRSTPGVPLERSHSQPRLSSYSPSTSNHPHPHPDPHLHANNLAVPQRPNVVERTTSTKTVRSEQSGSGKRKDGNGNGSDALRFEQGEMVNGNGNAGRAAAVAEGSDRDRDSESEEEEEEGVRNRVRARPRERERESRASLSLKEAMALGAPRADVDVDADMEAQVGVVESAVAGRMSASGARQRLKRGRPTGSSSSASWLLCCWWLADKGGDTQSKRSSSKGAKPRTYISRRPPMTPVLDPFIRYCDRDGFVKPHRAHHCRSCGTDWTAAFVCCAYIVGSVIPYTVKGFNEPGVDVNPQQIVVVALSALFALFTFTLTVSHVVMIMMGQTTVENMQIQTMRERESEQLGKAYRWWESGISPLNIDEVITVLIAVMRSSGISFYR</sequence>
<feature type="region of interest" description="Disordered" evidence="1">
    <location>
        <begin position="1"/>
        <end position="98"/>
    </location>
</feature>
<protein>
    <submittedName>
        <fullName evidence="3">Uncharacterized protein</fullName>
    </submittedName>
</protein>
<feature type="compositionally biased region" description="Low complexity" evidence="1">
    <location>
        <begin position="1"/>
        <end position="32"/>
    </location>
</feature>
<keyword evidence="2" id="KW-1133">Transmembrane helix</keyword>
<dbReference type="Proteomes" id="UP000541558">
    <property type="component" value="Unassembled WGS sequence"/>
</dbReference>
<reference evidence="3 4" key="1">
    <citation type="journal article" date="2020" name="ISME J.">
        <title>Uncovering the hidden diversity of litter-decomposition mechanisms in mushroom-forming fungi.</title>
        <authorList>
            <person name="Floudas D."/>
            <person name="Bentzer J."/>
            <person name="Ahren D."/>
            <person name="Johansson T."/>
            <person name="Persson P."/>
            <person name="Tunlid A."/>
        </authorList>
    </citation>
    <scope>NUCLEOTIDE SEQUENCE [LARGE SCALE GENOMIC DNA]</scope>
    <source>
        <strain evidence="3 4">CBS 175.51</strain>
    </source>
</reference>
<evidence type="ECO:0000256" key="2">
    <source>
        <dbReference type="SAM" id="Phobius"/>
    </source>
</evidence>
<feature type="compositionally biased region" description="Low complexity" evidence="1">
    <location>
        <begin position="428"/>
        <end position="437"/>
    </location>
</feature>
<keyword evidence="4" id="KW-1185">Reference proteome</keyword>
<feature type="region of interest" description="Disordered" evidence="1">
    <location>
        <begin position="331"/>
        <end position="362"/>
    </location>
</feature>
<feature type="compositionally biased region" description="Low complexity" evidence="1">
    <location>
        <begin position="498"/>
        <end position="512"/>
    </location>
</feature>
<accession>A0A8H5C6A7</accession>
<feature type="region of interest" description="Disordered" evidence="1">
    <location>
        <begin position="386"/>
        <end position="548"/>
    </location>
</feature>
<feature type="compositionally biased region" description="Polar residues" evidence="1">
    <location>
        <begin position="461"/>
        <end position="476"/>
    </location>
</feature>
<keyword evidence="2" id="KW-0472">Membrane</keyword>
<organism evidence="3 4">
    <name type="scientific">Ephemerocybe angulata</name>
    <dbReference type="NCBI Taxonomy" id="980116"/>
    <lineage>
        <taxon>Eukaryota</taxon>
        <taxon>Fungi</taxon>
        <taxon>Dikarya</taxon>
        <taxon>Basidiomycota</taxon>
        <taxon>Agaricomycotina</taxon>
        <taxon>Agaricomycetes</taxon>
        <taxon>Agaricomycetidae</taxon>
        <taxon>Agaricales</taxon>
        <taxon>Agaricineae</taxon>
        <taxon>Psathyrellaceae</taxon>
        <taxon>Ephemerocybe</taxon>
    </lineage>
</organism>
<feature type="transmembrane region" description="Helical" evidence="2">
    <location>
        <begin position="710"/>
        <end position="735"/>
    </location>
</feature>
<proteinExistence type="predicted"/>
<keyword evidence="2" id="KW-0812">Transmembrane</keyword>
<gene>
    <name evidence="3" type="ORF">D9611_010042</name>
</gene>
<feature type="region of interest" description="Disordered" evidence="1">
    <location>
        <begin position="125"/>
        <end position="220"/>
    </location>
</feature>
<feature type="transmembrane region" description="Helical" evidence="2">
    <location>
        <begin position="253"/>
        <end position="279"/>
    </location>
</feature>
<name>A0A8H5C6A7_9AGAR</name>
<evidence type="ECO:0000313" key="4">
    <source>
        <dbReference type="Proteomes" id="UP000541558"/>
    </source>
</evidence>
<dbReference type="AlphaFoldDB" id="A0A8H5C6A7"/>
<feature type="compositionally biased region" description="Polar residues" evidence="1">
    <location>
        <begin position="162"/>
        <end position="175"/>
    </location>
</feature>
<comment type="caution">
    <text evidence="3">The sequence shown here is derived from an EMBL/GenBank/DDBJ whole genome shotgun (WGS) entry which is preliminary data.</text>
</comment>
<feature type="region of interest" description="Disordered" evidence="1">
    <location>
        <begin position="620"/>
        <end position="639"/>
    </location>
</feature>
<dbReference type="EMBL" id="JAACJK010000065">
    <property type="protein sequence ID" value="KAF5334928.1"/>
    <property type="molecule type" value="Genomic_DNA"/>
</dbReference>
<evidence type="ECO:0000313" key="3">
    <source>
        <dbReference type="EMBL" id="KAF5334928.1"/>
    </source>
</evidence>